<evidence type="ECO:0000259" key="2">
    <source>
        <dbReference type="Pfam" id="PF13439"/>
    </source>
</evidence>
<dbReference type="EC" id="2.4.-.-" evidence="3"/>
<dbReference type="RefSeq" id="WP_290246285.1">
    <property type="nucleotide sequence ID" value="NZ_JAUFQT010000001.1"/>
</dbReference>
<dbReference type="PANTHER" id="PTHR12526:SF630">
    <property type="entry name" value="GLYCOSYLTRANSFERASE"/>
    <property type="match status" value="1"/>
</dbReference>
<dbReference type="Proteomes" id="UP001589654">
    <property type="component" value="Unassembled WGS sequence"/>
</dbReference>
<dbReference type="EMBL" id="JBHMEW010000052">
    <property type="protein sequence ID" value="MFB9211653.1"/>
    <property type="molecule type" value="Genomic_DNA"/>
</dbReference>
<evidence type="ECO:0000259" key="1">
    <source>
        <dbReference type="Pfam" id="PF00534"/>
    </source>
</evidence>
<feature type="domain" description="Glycosyltransferase subfamily 4-like N-terminal" evidence="2">
    <location>
        <begin position="36"/>
        <end position="169"/>
    </location>
</feature>
<name>A0ABV5J5T2_9BACT</name>
<organism evidence="3 4">
    <name type="scientific">Echinicola jeungdonensis</name>
    <dbReference type="NCBI Taxonomy" id="709343"/>
    <lineage>
        <taxon>Bacteria</taxon>
        <taxon>Pseudomonadati</taxon>
        <taxon>Bacteroidota</taxon>
        <taxon>Cytophagia</taxon>
        <taxon>Cytophagales</taxon>
        <taxon>Cyclobacteriaceae</taxon>
        <taxon>Echinicola</taxon>
    </lineage>
</organism>
<keyword evidence="3" id="KW-0808">Transferase</keyword>
<protein>
    <submittedName>
        <fullName evidence="3">Glycosyltransferase family 4 protein</fullName>
        <ecNumber evidence="3">2.4.-.-</ecNumber>
    </submittedName>
</protein>
<feature type="domain" description="Glycosyl transferase family 1" evidence="1">
    <location>
        <begin position="174"/>
        <end position="338"/>
    </location>
</feature>
<keyword evidence="4" id="KW-1185">Reference proteome</keyword>
<comment type="caution">
    <text evidence="3">The sequence shown here is derived from an EMBL/GenBank/DDBJ whole genome shotgun (WGS) entry which is preliminary data.</text>
</comment>
<keyword evidence="3" id="KW-0328">Glycosyltransferase</keyword>
<gene>
    <name evidence="3" type="ORF">ACFFUR_07535</name>
</gene>
<dbReference type="GO" id="GO:0016757">
    <property type="term" value="F:glycosyltransferase activity"/>
    <property type="evidence" value="ECO:0007669"/>
    <property type="project" value="UniProtKB-KW"/>
</dbReference>
<reference evidence="3 4" key="1">
    <citation type="submission" date="2024-09" db="EMBL/GenBank/DDBJ databases">
        <authorList>
            <person name="Sun Q."/>
            <person name="Mori K."/>
        </authorList>
    </citation>
    <scope>NUCLEOTIDE SEQUENCE [LARGE SCALE GENOMIC DNA]</scope>
    <source>
        <strain evidence="3 4">CECT 7682</strain>
    </source>
</reference>
<sequence>MKIIRIIPLLDFGGVEQRVNLTFHCYGIDSTIDFEILVLGSGGRVAEELKEKGANITILDQAVKIPNVSLIKRITHFLKKSKPDVVHTSGAEANFHGLIAAGLAGVPVRIGEEIGFPNHHSYWKYIFRFTYLWAHQVIGISQSVVDQLVSLKEVHREKTTVVYNPVAIDNTGIKESTKPAANGFTFIITCRLVPVKNLEGLIKVIARINSGFEKGVYLKVVGEGTERGKLKRLTRDLNISNKIEFLGFRDDIAELLSGADAFILPSFSEGFSISLVEAMMAGLPCIATKVGGPSEIIEDGITGWLVDPHNLDDLEAKMKQLIEMPFEERKVLGNKAKEEALKRFSPEKYAADLKELYSSLLERRK</sequence>
<evidence type="ECO:0000313" key="3">
    <source>
        <dbReference type="EMBL" id="MFB9211653.1"/>
    </source>
</evidence>
<dbReference type="Pfam" id="PF13439">
    <property type="entry name" value="Glyco_transf_4"/>
    <property type="match status" value="1"/>
</dbReference>
<dbReference type="CDD" id="cd03801">
    <property type="entry name" value="GT4_PimA-like"/>
    <property type="match status" value="1"/>
</dbReference>
<dbReference type="Pfam" id="PF00534">
    <property type="entry name" value="Glycos_transf_1"/>
    <property type="match status" value="1"/>
</dbReference>
<evidence type="ECO:0000313" key="4">
    <source>
        <dbReference type="Proteomes" id="UP001589654"/>
    </source>
</evidence>
<proteinExistence type="predicted"/>
<dbReference type="Gene3D" id="3.40.50.2000">
    <property type="entry name" value="Glycogen Phosphorylase B"/>
    <property type="match status" value="2"/>
</dbReference>
<dbReference type="InterPro" id="IPR001296">
    <property type="entry name" value="Glyco_trans_1"/>
</dbReference>
<accession>A0ABV5J5T2</accession>
<dbReference type="PANTHER" id="PTHR12526">
    <property type="entry name" value="GLYCOSYLTRANSFERASE"/>
    <property type="match status" value="1"/>
</dbReference>
<dbReference type="SUPFAM" id="SSF53756">
    <property type="entry name" value="UDP-Glycosyltransferase/glycogen phosphorylase"/>
    <property type="match status" value="1"/>
</dbReference>
<dbReference type="InterPro" id="IPR028098">
    <property type="entry name" value="Glyco_trans_4-like_N"/>
</dbReference>